<dbReference type="Gene3D" id="3.30.40.10">
    <property type="entry name" value="Zinc/RING finger domain, C3HC4 (zinc finger)"/>
    <property type="match status" value="1"/>
</dbReference>
<dbReference type="GO" id="GO:0005737">
    <property type="term" value="C:cytoplasm"/>
    <property type="evidence" value="ECO:0007669"/>
    <property type="project" value="TreeGrafter"/>
</dbReference>
<dbReference type="Proteomes" id="UP000230069">
    <property type="component" value="Unassembled WGS sequence"/>
</dbReference>
<dbReference type="STRING" id="218851.A0A2G5E4F1"/>
<keyword evidence="3" id="KW-0862">Zinc</keyword>
<dbReference type="Pfam" id="PF13639">
    <property type="entry name" value="zf-RING_2"/>
    <property type="match status" value="1"/>
</dbReference>
<evidence type="ECO:0000256" key="4">
    <source>
        <dbReference type="PROSITE-ProRule" id="PRU00175"/>
    </source>
</evidence>
<dbReference type="PROSITE" id="PS50089">
    <property type="entry name" value="ZF_RING_2"/>
    <property type="match status" value="1"/>
</dbReference>
<evidence type="ECO:0000313" key="6">
    <source>
        <dbReference type="EMBL" id="PIA50591.1"/>
    </source>
</evidence>
<dbReference type="PANTHER" id="PTHR15710">
    <property type="entry name" value="E3 UBIQUITIN-PROTEIN LIGASE PRAJA"/>
    <property type="match status" value="1"/>
</dbReference>
<evidence type="ECO:0000256" key="3">
    <source>
        <dbReference type="ARBA" id="ARBA00022833"/>
    </source>
</evidence>
<dbReference type="SMART" id="SM00184">
    <property type="entry name" value="RING"/>
    <property type="match status" value="1"/>
</dbReference>
<gene>
    <name evidence="6" type="ORF">AQUCO_01200056v1</name>
</gene>
<keyword evidence="1" id="KW-0479">Metal-binding</keyword>
<keyword evidence="7" id="KW-1185">Reference proteome</keyword>
<reference evidence="6 7" key="1">
    <citation type="submission" date="2017-09" db="EMBL/GenBank/DDBJ databases">
        <title>WGS assembly of Aquilegia coerulea Goldsmith.</title>
        <authorList>
            <person name="Hodges S."/>
            <person name="Kramer E."/>
            <person name="Nordborg M."/>
            <person name="Tomkins J."/>
            <person name="Borevitz J."/>
            <person name="Derieg N."/>
            <person name="Yan J."/>
            <person name="Mihaltcheva S."/>
            <person name="Hayes R.D."/>
            <person name="Rokhsar D."/>
        </authorList>
    </citation>
    <scope>NUCLEOTIDE SEQUENCE [LARGE SCALE GENOMIC DNA]</scope>
    <source>
        <strain evidence="7">cv. Goldsmith</strain>
    </source>
</reference>
<dbReference type="InParanoid" id="A0A2G5E4F1"/>
<dbReference type="AlphaFoldDB" id="A0A2G5E4F1"/>
<sequence>MSIFVDVKVLTRNHRESSPYGFCPASKWSIEKLKFTRYRDHLVKDVCCSICKDEIACDSEVREMSCSHVFHDPCIVQWLLIQNTCPLCRLKLPAD</sequence>
<evidence type="ECO:0000256" key="1">
    <source>
        <dbReference type="ARBA" id="ARBA00022723"/>
    </source>
</evidence>
<keyword evidence="2 4" id="KW-0863">Zinc-finger</keyword>
<accession>A0A2G5E4F1</accession>
<dbReference type="GO" id="GO:0008270">
    <property type="term" value="F:zinc ion binding"/>
    <property type="evidence" value="ECO:0007669"/>
    <property type="project" value="UniProtKB-KW"/>
</dbReference>
<evidence type="ECO:0000313" key="7">
    <source>
        <dbReference type="Proteomes" id="UP000230069"/>
    </source>
</evidence>
<dbReference type="PANTHER" id="PTHR15710:SF243">
    <property type="entry name" value="E3 UBIQUITIN-PROTEIN LIGASE PRAJA-2 ISOFORM X1"/>
    <property type="match status" value="1"/>
</dbReference>
<dbReference type="GO" id="GO:0061630">
    <property type="term" value="F:ubiquitin protein ligase activity"/>
    <property type="evidence" value="ECO:0007669"/>
    <property type="project" value="TreeGrafter"/>
</dbReference>
<dbReference type="SUPFAM" id="SSF57850">
    <property type="entry name" value="RING/U-box"/>
    <property type="match status" value="1"/>
</dbReference>
<dbReference type="GO" id="GO:0016567">
    <property type="term" value="P:protein ubiquitination"/>
    <property type="evidence" value="ECO:0007669"/>
    <property type="project" value="TreeGrafter"/>
</dbReference>
<name>A0A2G5E4F1_AQUCA</name>
<protein>
    <recommendedName>
        <fullName evidence="5">RING-type domain-containing protein</fullName>
    </recommendedName>
</protein>
<dbReference type="InterPro" id="IPR013083">
    <property type="entry name" value="Znf_RING/FYVE/PHD"/>
</dbReference>
<dbReference type="EMBL" id="KZ305029">
    <property type="protein sequence ID" value="PIA50591.1"/>
    <property type="molecule type" value="Genomic_DNA"/>
</dbReference>
<organism evidence="6 7">
    <name type="scientific">Aquilegia coerulea</name>
    <name type="common">Rocky mountain columbine</name>
    <dbReference type="NCBI Taxonomy" id="218851"/>
    <lineage>
        <taxon>Eukaryota</taxon>
        <taxon>Viridiplantae</taxon>
        <taxon>Streptophyta</taxon>
        <taxon>Embryophyta</taxon>
        <taxon>Tracheophyta</taxon>
        <taxon>Spermatophyta</taxon>
        <taxon>Magnoliopsida</taxon>
        <taxon>Ranunculales</taxon>
        <taxon>Ranunculaceae</taxon>
        <taxon>Thalictroideae</taxon>
        <taxon>Aquilegia</taxon>
    </lineage>
</organism>
<evidence type="ECO:0000259" key="5">
    <source>
        <dbReference type="PROSITE" id="PS50089"/>
    </source>
</evidence>
<dbReference type="OrthoDB" id="8062037at2759"/>
<dbReference type="InterPro" id="IPR001841">
    <property type="entry name" value="Znf_RING"/>
</dbReference>
<feature type="domain" description="RING-type" evidence="5">
    <location>
        <begin position="48"/>
        <end position="89"/>
    </location>
</feature>
<proteinExistence type="predicted"/>
<evidence type="ECO:0000256" key="2">
    <source>
        <dbReference type="ARBA" id="ARBA00022771"/>
    </source>
</evidence>